<feature type="domain" description="VWFA" evidence="2">
    <location>
        <begin position="97"/>
        <end position="271"/>
    </location>
</feature>
<sequence length="311" mass="32831">MSSALDILWLRPLWLIAVPVALIAGAVIAWRSHGLGRWQTVTDPALLSAMRRLGHVTETRRDPAPWCLALSAALVAAGLAGPATPDPDVPRLRNLDAVTILLDLSQSVTRGGGLDDAQAAVSRLIDTQGTRPIALGVYSSESFLVSVPTEDAAALKTVVAVADAQAMPVAGSRPDRALAMARQVLTDAGAAHPDVVLVSDGGGTGPEARDLARQMAADGMRVSAVFVAPVASPYGMPPARRDGLEALTVAGAGITVDATDTRRLEALLARRQGTAATDRALRNLHYADQGRWFVLLALFPLTPLFRRRRRT</sequence>
<protein>
    <submittedName>
        <fullName evidence="3">von Willebrand factor, type A</fullName>
    </submittedName>
</protein>
<keyword evidence="1" id="KW-1133">Transmembrane helix</keyword>
<name>A0A0B3SD41_9RHOB</name>
<dbReference type="Proteomes" id="UP000030960">
    <property type="component" value="Unassembled WGS sequence"/>
</dbReference>
<dbReference type="AlphaFoldDB" id="A0A0B3SD41"/>
<keyword evidence="4" id="KW-1185">Reference proteome</keyword>
<evidence type="ECO:0000313" key="3">
    <source>
        <dbReference type="EMBL" id="KHQ54631.1"/>
    </source>
</evidence>
<dbReference type="CDD" id="cd00198">
    <property type="entry name" value="vWFA"/>
    <property type="match status" value="1"/>
</dbReference>
<keyword evidence="1" id="KW-0812">Transmembrane</keyword>
<reference evidence="3 4" key="1">
    <citation type="submission" date="2014-10" db="EMBL/GenBank/DDBJ databases">
        <title>Genome sequence of Ponticoccus sp. strain UMTAT08 isolated from clonal culture of toxic dinoflagellate Alexandrium tamiyavanichii.</title>
        <authorList>
            <person name="Gan H.Y."/>
            <person name="Muhd D.-D."/>
            <person name="Mohd Noor M.E."/>
            <person name="Yeong Y.S."/>
            <person name="Usup G."/>
        </authorList>
    </citation>
    <scope>NUCLEOTIDE SEQUENCE [LARGE SCALE GENOMIC DNA]</scope>
    <source>
        <strain evidence="3 4">UMTAT08</strain>
    </source>
</reference>
<dbReference type="EMBL" id="JSUQ01000002">
    <property type="protein sequence ID" value="KHQ54631.1"/>
    <property type="molecule type" value="Genomic_DNA"/>
</dbReference>
<feature type="transmembrane region" description="Helical" evidence="1">
    <location>
        <begin position="12"/>
        <end position="30"/>
    </location>
</feature>
<dbReference type="RefSeq" id="WP_043136907.1">
    <property type="nucleotide sequence ID" value="NZ_JSUQ01000002.1"/>
</dbReference>
<dbReference type="PROSITE" id="PS50234">
    <property type="entry name" value="VWFA"/>
    <property type="match status" value="1"/>
</dbReference>
<dbReference type="Pfam" id="PF13519">
    <property type="entry name" value="VWA_2"/>
    <property type="match status" value="1"/>
</dbReference>
<accession>A0A0B3SD41</accession>
<dbReference type="InterPro" id="IPR036465">
    <property type="entry name" value="vWFA_dom_sf"/>
</dbReference>
<dbReference type="STRING" id="561184.SAMN05216376_107281"/>
<evidence type="ECO:0000256" key="1">
    <source>
        <dbReference type="SAM" id="Phobius"/>
    </source>
</evidence>
<proteinExistence type="predicted"/>
<evidence type="ECO:0000313" key="4">
    <source>
        <dbReference type="Proteomes" id="UP000030960"/>
    </source>
</evidence>
<dbReference type="InterPro" id="IPR002035">
    <property type="entry name" value="VWF_A"/>
</dbReference>
<dbReference type="OrthoDB" id="8456929at2"/>
<dbReference type="SMART" id="SM00327">
    <property type="entry name" value="VWA"/>
    <property type="match status" value="1"/>
</dbReference>
<evidence type="ECO:0000259" key="2">
    <source>
        <dbReference type="PROSITE" id="PS50234"/>
    </source>
</evidence>
<dbReference type="Gene3D" id="3.40.50.410">
    <property type="entry name" value="von Willebrand factor, type A domain"/>
    <property type="match status" value="1"/>
</dbReference>
<keyword evidence="1" id="KW-0472">Membrane</keyword>
<dbReference type="SUPFAM" id="SSF53300">
    <property type="entry name" value="vWA-like"/>
    <property type="match status" value="1"/>
</dbReference>
<gene>
    <name evidence="3" type="ORF">OA50_00465</name>
</gene>
<comment type="caution">
    <text evidence="3">The sequence shown here is derived from an EMBL/GenBank/DDBJ whole genome shotgun (WGS) entry which is preliminary data.</text>
</comment>
<organism evidence="3 4">
    <name type="scientific">Mameliella alba</name>
    <dbReference type="NCBI Taxonomy" id="561184"/>
    <lineage>
        <taxon>Bacteria</taxon>
        <taxon>Pseudomonadati</taxon>
        <taxon>Pseudomonadota</taxon>
        <taxon>Alphaproteobacteria</taxon>
        <taxon>Rhodobacterales</taxon>
        <taxon>Roseobacteraceae</taxon>
        <taxon>Mameliella</taxon>
    </lineage>
</organism>